<dbReference type="AlphaFoldDB" id="A0A167FGB0"/>
<sequence length="238" mass="26494">MIARCRAKGCIVQLQEGRHGTSPANQRGIVGHIIIYPQKPETLLDVLPLATDQLADMICVIFVGANPPTREWLIKHARPLVVRRQKVMTALAWLRANNPLYSDVRVDESALDGLAEEDILPFHVEHRQHPDAAMEMLTSRYDAYAGASLAAEEQQGAVVVADVTGEASLPELRAAAIRHLRQKGGGFIQLPHGWQPMNTFYAPELLPMTYPTLFPYGLGGLEDRRRRTPLSFARHVTH</sequence>
<feature type="non-terminal residue" evidence="2">
    <location>
        <position position="238"/>
    </location>
</feature>
<dbReference type="STRING" id="1330018.A0A167FGB0"/>
<evidence type="ECO:0000313" key="3">
    <source>
        <dbReference type="Proteomes" id="UP000076738"/>
    </source>
</evidence>
<dbReference type="InterPro" id="IPR046700">
    <property type="entry name" value="DUF6570"/>
</dbReference>
<keyword evidence="3" id="KW-1185">Reference proteome</keyword>
<name>A0A167FGB0_CALVF</name>
<accession>A0A167FGB0</accession>
<dbReference type="EMBL" id="KV417406">
    <property type="protein sequence ID" value="KZO89457.1"/>
    <property type="molecule type" value="Genomic_DNA"/>
</dbReference>
<feature type="domain" description="DUF6570" evidence="1">
    <location>
        <begin position="1"/>
        <end position="112"/>
    </location>
</feature>
<gene>
    <name evidence="2" type="ORF">CALVIDRAFT_454436</name>
</gene>
<dbReference type="OrthoDB" id="3235800at2759"/>
<evidence type="ECO:0000313" key="2">
    <source>
        <dbReference type="EMBL" id="KZO89457.1"/>
    </source>
</evidence>
<reference evidence="2 3" key="1">
    <citation type="journal article" date="2016" name="Mol. Biol. Evol.">
        <title>Comparative Genomics of Early-Diverging Mushroom-Forming Fungi Provides Insights into the Origins of Lignocellulose Decay Capabilities.</title>
        <authorList>
            <person name="Nagy L.G."/>
            <person name="Riley R."/>
            <person name="Tritt A."/>
            <person name="Adam C."/>
            <person name="Daum C."/>
            <person name="Floudas D."/>
            <person name="Sun H."/>
            <person name="Yadav J.S."/>
            <person name="Pangilinan J."/>
            <person name="Larsson K.H."/>
            <person name="Matsuura K."/>
            <person name="Barry K."/>
            <person name="Labutti K."/>
            <person name="Kuo R."/>
            <person name="Ohm R.A."/>
            <person name="Bhattacharya S.S."/>
            <person name="Shirouzu T."/>
            <person name="Yoshinaga Y."/>
            <person name="Martin F.M."/>
            <person name="Grigoriev I.V."/>
            <person name="Hibbett D.S."/>
        </authorList>
    </citation>
    <scope>NUCLEOTIDE SEQUENCE [LARGE SCALE GENOMIC DNA]</scope>
    <source>
        <strain evidence="2 3">TUFC12733</strain>
    </source>
</reference>
<protein>
    <recommendedName>
        <fullName evidence="1">DUF6570 domain-containing protein</fullName>
    </recommendedName>
</protein>
<proteinExistence type="predicted"/>
<organism evidence="2 3">
    <name type="scientific">Calocera viscosa (strain TUFC12733)</name>
    <dbReference type="NCBI Taxonomy" id="1330018"/>
    <lineage>
        <taxon>Eukaryota</taxon>
        <taxon>Fungi</taxon>
        <taxon>Dikarya</taxon>
        <taxon>Basidiomycota</taxon>
        <taxon>Agaricomycotina</taxon>
        <taxon>Dacrymycetes</taxon>
        <taxon>Dacrymycetales</taxon>
        <taxon>Dacrymycetaceae</taxon>
        <taxon>Calocera</taxon>
    </lineage>
</organism>
<dbReference type="Pfam" id="PF20209">
    <property type="entry name" value="DUF6570"/>
    <property type="match status" value="1"/>
</dbReference>
<dbReference type="Proteomes" id="UP000076738">
    <property type="component" value="Unassembled WGS sequence"/>
</dbReference>
<evidence type="ECO:0000259" key="1">
    <source>
        <dbReference type="Pfam" id="PF20209"/>
    </source>
</evidence>